<comment type="function">
    <text evidence="2 10">Reversible hydration of carbon dioxide.</text>
</comment>
<evidence type="ECO:0000256" key="6">
    <source>
        <dbReference type="ARBA" id="ARBA00022723"/>
    </source>
</evidence>
<gene>
    <name evidence="12" type="ORF">ENJ51_02810</name>
</gene>
<evidence type="ECO:0000256" key="7">
    <source>
        <dbReference type="ARBA" id="ARBA00022833"/>
    </source>
</evidence>
<proteinExistence type="inferred from homology"/>
<organism evidence="12">
    <name type="scientific">Leucothrix mucor</name>
    <dbReference type="NCBI Taxonomy" id="45248"/>
    <lineage>
        <taxon>Bacteria</taxon>
        <taxon>Pseudomonadati</taxon>
        <taxon>Pseudomonadota</taxon>
        <taxon>Gammaproteobacteria</taxon>
        <taxon>Thiotrichales</taxon>
        <taxon>Thiotrichaceae</taxon>
        <taxon>Leucothrix</taxon>
    </lineage>
</organism>
<evidence type="ECO:0000256" key="4">
    <source>
        <dbReference type="ARBA" id="ARBA00012925"/>
    </source>
</evidence>
<dbReference type="InterPro" id="IPR023561">
    <property type="entry name" value="Carbonic_anhydrase_a-class"/>
</dbReference>
<reference evidence="12" key="1">
    <citation type="journal article" date="2020" name="mSystems">
        <title>Genome- and Community-Level Interaction Insights into Carbon Utilization and Element Cycling Functions of Hydrothermarchaeota in Hydrothermal Sediment.</title>
        <authorList>
            <person name="Zhou Z."/>
            <person name="Liu Y."/>
            <person name="Xu W."/>
            <person name="Pan J."/>
            <person name="Luo Z.H."/>
            <person name="Li M."/>
        </authorList>
    </citation>
    <scope>NUCLEOTIDE SEQUENCE [LARGE SCALE GENOMIC DNA]</scope>
    <source>
        <strain evidence="12">HyVt-493</strain>
    </source>
</reference>
<accession>A0A7V2SYE4</accession>
<dbReference type="InterPro" id="IPR036398">
    <property type="entry name" value="CA_dom_sf"/>
</dbReference>
<dbReference type="SUPFAM" id="SSF51069">
    <property type="entry name" value="Carbonic anhydrase"/>
    <property type="match status" value="1"/>
</dbReference>
<name>A0A7V2SYE4_LEUMU</name>
<protein>
    <recommendedName>
        <fullName evidence="5 10">Carbonic anhydrase</fullName>
        <ecNumber evidence="4 10">4.2.1.1</ecNumber>
    </recommendedName>
</protein>
<dbReference type="InterPro" id="IPR041891">
    <property type="entry name" value="Alpha_CA_prokaryot-like"/>
</dbReference>
<dbReference type="PANTHER" id="PTHR18952:SF265">
    <property type="entry name" value="CARBONIC ANHYDRASE"/>
    <property type="match status" value="1"/>
</dbReference>
<dbReference type="GO" id="GO:0004089">
    <property type="term" value="F:carbonate dehydratase activity"/>
    <property type="evidence" value="ECO:0007669"/>
    <property type="project" value="UniProtKB-UniRule"/>
</dbReference>
<dbReference type="Gene3D" id="3.10.200.10">
    <property type="entry name" value="Alpha carbonic anhydrase"/>
    <property type="match status" value="1"/>
</dbReference>
<dbReference type="InterPro" id="IPR018338">
    <property type="entry name" value="Carbonic_anhydrase_a-class_CS"/>
</dbReference>
<evidence type="ECO:0000256" key="5">
    <source>
        <dbReference type="ARBA" id="ARBA00014628"/>
    </source>
</evidence>
<dbReference type="GO" id="GO:0008270">
    <property type="term" value="F:zinc ion binding"/>
    <property type="evidence" value="ECO:0007669"/>
    <property type="project" value="UniProtKB-UniRule"/>
</dbReference>
<evidence type="ECO:0000256" key="2">
    <source>
        <dbReference type="ARBA" id="ARBA00002904"/>
    </source>
</evidence>
<dbReference type="SMART" id="SM01057">
    <property type="entry name" value="Carb_anhydrase"/>
    <property type="match status" value="1"/>
</dbReference>
<keyword evidence="7 10" id="KW-0862">Zinc</keyword>
<evidence type="ECO:0000259" key="11">
    <source>
        <dbReference type="PROSITE" id="PS51144"/>
    </source>
</evidence>
<dbReference type="PROSITE" id="PS00162">
    <property type="entry name" value="ALPHA_CA_1"/>
    <property type="match status" value="1"/>
</dbReference>
<evidence type="ECO:0000256" key="8">
    <source>
        <dbReference type="ARBA" id="ARBA00023239"/>
    </source>
</evidence>
<dbReference type="EMBL" id="DRMS01000115">
    <property type="protein sequence ID" value="HFC91725.1"/>
    <property type="molecule type" value="Genomic_DNA"/>
</dbReference>
<dbReference type="AlphaFoldDB" id="A0A7V2SYE4"/>
<evidence type="ECO:0000256" key="3">
    <source>
        <dbReference type="ARBA" id="ARBA00010718"/>
    </source>
</evidence>
<comment type="caution">
    <text evidence="12">The sequence shown here is derived from an EMBL/GenBank/DDBJ whole genome shotgun (WGS) entry which is preliminary data.</text>
</comment>
<dbReference type="PROSITE" id="PS51144">
    <property type="entry name" value="ALPHA_CA_2"/>
    <property type="match status" value="1"/>
</dbReference>
<evidence type="ECO:0000256" key="1">
    <source>
        <dbReference type="ARBA" id="ARBA00001947"/>
    </source>
</evidence>
<comment type="similarity">
    <text evidence="3 10">Belongs to the alpha-carbonic anhydrase family.</text>
</comment>
<comment type="catalytic activity">
    <reaction evidence="9 10">
        <text>hydrogencarbonate + H(+) = CO2 + H2O</text>
        <dbReference type="Rhea" id="RHEA:10748"/>
        <dbReference type="ChEBI" id="CHEBI:15377"/>
        <dbReference type="ChEBI" id="CHEBI:15378"/>
        <dbReference type="ChEBI" id="CHEBI:16526"/>
        <dbReference type="ChEBI" id="CHEBI:17544"/>
        <dbReference type="EC" id="4.2.1.1"/>
    </reaction>
</comment>
<dbReference type="CDD" id="cd03124">
    <property type="entry name" value="alpha_CA_prokaryotic_like"/>
    <property type="match status" value="1"/>
</dbReference>
<dbReference type="PANTHER" id="PTHR18952">
    <property type="entry name" value="CARBONIC ANHYDRASE"/>
    <property type="match status" value="1"/>
</dbReference>
<dbReference type="Proteomes" id="UP000885750">
    <property type="component" value="Unassembled WGS sequence"/>
</dbReference>
<evidence type="ECO:0000256" key="9">
    <source>
        <dbReference type="ARBA" id="ARBA00048348"/>
    </source>
</evidence>
<keyword evidence="6 10" id="KW-0479">Metal-binding</keyword>
<evidence type="ECO:0000256" key="10">
    <source>
        <dbReference type="RuleBase" id="RU367011"/>
    </source>
</evidence>
<dbReference type="InterPro" id="IPR001148">
    <property type="entry name" value="CA_dom"/>
</dbReference>
<sequence length="247" mass="27631">MNALIASEFEQARDKEAKQVHAALHWSYAGAEGSKNWGKLSPKFVACEVGRNQSPIDLKDVVDADFPAIKFNYKMLSPADIVNNGHTVQVNLWSGGEIILDGEAFSLKQFHFHTPSENTINGQHFPLEAHLVHLNEKNEIAMVAILFEAGKDDELLTALWKNIPLKVGESHKLDATALRGMEFESELKSYYRFNGSLTTPPCTEGIRWIVMKATRHISKAQLSIFEKALTEPNNRPVQPLNARVIVD</sequence>
<comment type="cofactor">
    <cofactor evidence="1 10">
        <name>Zn(2+)</name>
        <dbReference type="ChEBI" id="CHEBI:29105"/>
    </cofactor>
</comment>
<evidence type="ECO:0000313" key="12">
    <source>
        <dbReference type="EMBL" id="HFC91725.1"/>
    </source>
</evidence>
<dbReference type="EC" id="4.2.1.1" evidence="4 10"/>
<keyword evidence="8 10" id="KW-0456">Lyase</keyword>
<feature type="domain" description="Alpha-carbonic anhydrase" evidence="11">
    <location>
        <begin position="24"/>
        <end position="247"/>
    </location>
</feature>
<dbReference type="Pfam" id="PF00194">
    <property type="entry name" value="Carb_anhydrase"/>
    <property type="match status" value="1"/>
</dbReference>